<dbReference type="Proteomes" id="UP001256588">
    <property type="component" value="Unassembled WGS sequence"/>
</dbReference>
<evidence type="ECO:0000313" key="2">
    <source>
        <dbReference type="Proteomes" id="UP001256588"/>
    </source>
</evidence>
<organism evidence="1 2">
    <name type="scientific">Luteimonas terrae</name>
    <dbReference type="NCBI Taxonomy" id="1530191"/>
    <lineage>
        <taxon>Bacteria</taxon>
        <taxon>Pseudomonadati</taxon>
        <taxon>Pseudomonadota</taxon>
        <taxon>Gammaproteobacteria</taxon>
        <taxon>Lysobacterales</taxon>
        <taxon>Lysobacteraceae</taxon>
        <taxon>Luteimonas</taxon>
    </lineage>
</organism>
<keyword evidence="2" id="KW-1185">Reference proteome</keyword>
<dbReference type="EMBL" id="JAVDWO010000007">
    <property type="protein sequence ID" value="MDR7193393.1"/>
    <property type="molecule type" value="Genomic_DNA"/>
</dbReference>
<name>A0ABU1XXS2_9GAMM</name>
<reference evidence="1 2" key="1">
    <citation type="submission" date="2023-07" db="EMBL/GenBank/DDBJ databases">
        <title>Sorghum-associated microbial communities from plants grown in Nebraska, USA.</title>
        <authorList>
            <person name="Schachtman D."/>
        </authorList>
    </citation>
    <scope>NUCLEOTIDE SEQUENCE [LARGE SCALE GENOMIC DNA]</scope>
    <source>
        <strain evidence="1 2">4099</strain>
    </source>
</reference>
<dbReference type="RefSeq" id="WP_310235559.1">
    <property type="nucleotide sequence ID" value="NZ_JAVDWO010000007.1"/>
</dbReference>
<gene>
    <name evidence="1" type="ORF">J2W68_002127</name>
</gene>
<comment type="caution">
    <text evidence="1">The sequence shown here is derived from an EMBL/GenBank/DDBJ whole genome shotgun (WGS) entry which is preliminary data.</text>
</comment>
<accession>A0ABU1XXS2</accession>
<proteinExistence type="predicted"/>
<protein>
    <submittedName>
        <fullName evidence="1">Uncharacterized protein</fullName>
    </submittedName>
</protein>
<evidence type="ECO:0000313" key="1">
    <source>
        <dbReference type="EMBL" id="MDR7193393.1"/>
    </source>
</evidence>
<sequence length="54" mass="5852">MAIIGGFGTTYDLQTGTARHWYIGRDGVKRWSDTDTPVDAVNEAMTSESTDGEA</sequence>